<evidence type="ECO:0000313" key="2">
    <source>
        <dbReference type="EMBL" id="KIN05878.1"/>
    </source>
</evidence>
<evidence type="ECO:0000256" key="1">
    <source>
        <dbReference type="ARBA" id="ARBA00005437"/>
    </source>
</evidence>
<comment type="similarity">
    <text evidence="1">Belongs to the LOR family.</text>
</comment>
<dbReference type="InterPro" id="IPR038595">
    <property type="entry name" value="LOR_sf"/>
</dbReference>
<evidence type="ECO:0000313" key="3">
    <source>
        <dbReference type="Proteomes" id="UP000054321"/>
    </source>
</evidence>
<evidence type="ECO:0008006" key="4">
    <source>
        <dbReference type="Google" id="ProtNLM"/>
    </source>
</evidence>
<sequence>MPHHGSSSGPIVLAPLPYAVGIVPSFCVNGQKTLVMKEKVWALATDNFHIHDENNVELLQCKAKVFSLHHQKYFYDMQGNELWSLKHKPFSIPRQYYGEGPNGKEVFHVQGHWHLGGARMTVSFTNTASNNESIELQLSGNWIDRYCTITWKDQPVAQITRDFLNARQILGDADTYYVTIAPGMDIALIASLCVMFDERDEARKE</sequence>
<protein>
    <recommendedName>
        <fullName evidence="4">Tubby C-terminal domain-containing protein</fullName>
    </recommendedName>
</protein>
<dbReference type="HOGENOM" id="CLU_063146_1_1_1"/>
<dbReference type="EMBL" id="KN832871">
    <property type="protein sequence ID" value="KIN05878.1"/>
    <property type="molecule type" value="Genomic_DNA"/>
</dbReference>
<dbReference type="STRING" id="913774.A0A0C3DUV0"/>
<dbReference type="InterPro" id="IPR025659">
    <property type="entry name" value="Tubby-like_C"/>
</dbReference>
<organism evidence="2 3">
    <name type="scientific">Oidiodendron maius (strain Zn)</name>
    <dbReference type="NCBI Taxonomy" id="913774"/>
    <lineage>
        <taxon>Eukaryota</taxon>
        <taxon>Fungi</taxon>
        <taxon>Dikarya</taxon>
        <taxon>Ascomycota</taxon>
        <taxon>Pezizomycotina</taxon>
        <taxon>Leotiomycetes</taxon>
        <taxon>Leotiomycetes incertae sedis</taxon>
        <taxon>Myxotrichaceae</taxon>
        <taxon>Oidiodendron</taxon>
    </lineage>
</organism>
<name>A0A0C3DUV0_OIDMZ</name>
<dbReference type="InterPro" id="IPR007612">
    <property type="entry name" value="LOR"/>
</dbReference>
<dbReference type="Gene3D" id="2.40.160.200">
    <property type="entry name" value="LURP1-related"/>
    <property type="match status" value="1"/>
</dbReference>
<gene>
    <name evidence="2" type="ORF">OIDMADRAFT_24243</name>
</gene>
<dbReference type="AlphaFoldDB" id="A0A0C3DUV0"/>
<dbReference type="PANTHER" id="PTHR31087">
    <property type="match status" value="1"/>
</dbReference>
<accession>A0A0C3DUV0</accession>
<dbReference type="PANTHER" id="PTHR31087:SF161">
    <property type="entry name" value="TUBBY C 2 FAMILY PROTEIN"/>
    <property type="match status" value="1"/>
</dbReference>
<reference evidence="2 3" key="1">
    <citation type="submission" date="2014-04" db="EMBL/GenBank/DDBJ databases">
        <authorList>
            <consortium name="DOE Joint Genome Institute"/>
            <person name="Kuo A."/>
            <person name="Martino E."/>
            <person name="Perotto S."/>
            <person name="Kohler A."/>
            <person name="Nagy L.G."/>
            <person name="Floudas D."/>
            <person name="Copeland A."/>
            <person name="Barry K.W."/>
            <person name="Cichocki N."/>
            <person name="Veneault-Fourrey C."/>
            <person name="LaButti K."/>
            <person name="Lindquist E.A."/>
            <person name="Lipzen A."/>
            <person name="Lundell T."/>
            <person name="Morin E."/>
            <person name="Murat C."/>
            <person name="Sun H."/>
            <person name="Tunlid A."/>
            <person name="Henrissat B."/>
            <person name="Grigoriev I.V."/>
            <person name="Hibbett D.S."/>
            <person name="Martin F."/>
            <person name="Nordberg H.P."/>
            <person name="Cantor M.N."/>
            <person name="Hua S.X."/>
        </authorList>
    </citation>
    <scope>NUCLEOTIDE SEQUENCE [LARGE SCALE GENOMIC DNA]</scope>
    <source>
        <strain evidence="2 3">Zn</strain>
    </source>
</reference>
<dbReference type="Proteomes" id="UP000054321">
    <property type="component" value="Unassembled WGS sequence"/>
</dbReference>
<reference evidence="3" key="2">
    <citation type="submission" date="2015-01" db="EMBL/GenBank/DDBJ databases">
        <title>Evolutionary Origins and Diversification of the Mycorrhizal Mutualists.</title>
        <authorList>
            <consortium name="DOE Joint Genome Institute"/>
            <consortium name="Mycorrhizal Genomics Consortium"/>
            <person name="Kohler A."/>
            <person name="Kuo A."/>
            <person name="Nagy L.G."/>
            <person name="Floudas D."/>
            <person name="Copeland A."/>
            <person name="Barry K.W."/>
            <person name="Cichocki N."/>
            <person name="Veneault-Fourrey C."/>
            <person name="LaButti K."/>
            <person name="Lindquist E.A."/>
            <person name="Lipzen A."/>
            <person name="Lundell T."/>
            <person name="Morin E."/>
            <person name="Murat C."/>
            <person name="Riley R."/>
            <person name="Ohm R."/>
            <person name="Sun H."/>
            <person name="Tunlid A."/>
            <person name="Henrissat B."/>
            <person name="Grigoriev I.V."/>
            <person name="Hibbett D.S."/>
            <person name="Martin F."/>
        </authorList>
    </citation>
    <scope>NUCLEOTIDE SEQUENCE [LARGE SCALE GENOMIC DNA]</scope>
    <source>
        <strain evidence="3">Zn</strain>
    </source>
</reference>
<dbReference type="InParanoid" id="A0A0C3DUV0"/>
<keyword evidence="3" id="KW-1185">Reference proteome</keyword>
<dbReference type="SUPFAM" id="SSF54518">
    <property type="entry name" value="Tubby C-terminal domain-like"/>
    <property type="match status" value="1"/>
</dbReference>
<dbReference type="Pfam" id="PF04525">
    <property type="entry name" value="LOR"/>
    <property type="match status" value="1"/>
</dbReference>
<proteinExistence type="inferred from homology"/>
<dbReference type="OrthoDB" id="97518at2759"/>